<evidence type="ECO:0000256" key="1">
    <source>
        <dbReference type="SAM" id="MobiDB-lite"/>
    </source>
</evidence>
<evidence type="ECO:0000313" key="3">
    <source>
        <dbReference type="Proteomes" id="UP001176521"/>
    </source>
</evidence>
<sequence length="381" mass="42281">MGSGKKSTLTKDQIARLLEPEFSEVQEGQQQLARCGICPNLKPMKLAKVAAHRQSQGHQRCLQERRLVEIMRAADPAPAGPARNRRGERPQSPPLLFGPASDDDDELHGSLLFQNPRDLTSVRQQRMTIGFAKAAVRRLGVPAKNDSIPTQKAFDNFKLALRTELHVPPIKEVHGASGNTFFSSSIKAAVMRDFRNVSVRKEMLLYPRLGPTISAFQDGDFFHELPASMTGPCAISRDGKPIFLSERLVLDDGRVACSDKWTLNGNNNVVGKGHLLDADLQPNYEEPVTFELSAVRGRHEIRNDHPFRRGDRPLFSIPILLQCDDLSGVPGKRLNPHIQVSFQNAALSPQALAKESNVHLFSVSMEATTMEMITEFVAQLK</sequence>
<keyword evidence="3" id="KW-1185">Reference proteome</keyword>
<evidence type="ECO:0000313" key="2">
    <source>
        <dbReference type="EMBL" id="KAK0540516.1"/>
    </source>
</evidence>
<feature type="region of interest" description="Disordered" evidence="1">
    <location>
        <begin position="74"/>
        <end position="101"/>
    </location>
</feature>
<name>A0AAN6JPK0_9BASI</name>
<organism evidence="2 3">
    <name type="scientific">Tilletia horrida</name>
    <dbReference type="NCBI Taxonomy" id="155126"/>
    <lineage>
        <taxon>Eukaryota</taxon>
        <taxon>Fungi</taxon>
        <taxon>Dikarya</taxon>
        <taxon>Basidiomycota</taxon>
        <taxon>Ustilaginomycotina</taxon>
        <taxon>Exobasidiomycetes</taxon>
        <taxon>Tilletiales</taxon>
        <taxon>Tilletiaceae</taxon>
        <taxon>Tilletia</taxon>
    </lineage>
</organism>
<dbReference type="Proteomes" id="UP001176521">
    <property type="component" value="Unassembled WGS sequence"/>
</dbReference>
<accession>A0AAN6JPK0</accession>
<reference evidence="2" key="1">
    <citation type="journal article" date="2023" name="PhytoFront">
        <title>Draft Genome Resources of Seven Strains of Tilletia horrida, Causal Agent of Kernel Smut of Rice.</title>
        <authorList>
            <person name="Khanal S."/>
            <person name="Antony Babu S."/>
            <person name="Zhou X.G."/>
        </authorList>
    </citation>
    <scope>NUCLEOTIDE SEQUENCE</scope>
    <source>
        <strain evidence="2">TX3</strain>
    </source>
</reference>
<gene>
    <name evidence="2" type="ORF">OC842_000451</name>
</gene>
<proteinExistence type="predicted"/>
<protein>
    <submittedName>
        <fullName evidence="2">Uncharacterized protein</fullName>
    </submittedName>
</protein>
<dbReference type="EMBL" id="JAPDMQ010000012">
    <property type="protein sequence ID" value="KAK0540516.1"/>
    <property type="molecule type" value="Genomic_DNA"/>
</dbReference>
<dbReference type="AlphaFoldDB" id="A0AAN6JPK0"/>
<comment type="caution">
    <text evidence="2">The sequence shown here is derived from an EMBL/GenBank/DDBJ whole genome shotgun (WGS) entry which is preliminary data.</text>
</comment>